<dbReference type="PROSITE" id="PS50885">
    <property type="entry name" value="HAMP"/>
    <property type="match status" value="1"/>
</dbReference>
<dbReference type="EMBL" id="QNSF01000006">
    <property type="protein sequence ID" value="RBP92902.1"/>
    <property type="molecule type" value="Genomic_DNA"/>
</dbReference>
<dbReference type="SUPFAM" id="SSF47384">
    <property type="entry name" value="Homodimeric domain of signal transducing histidine kinase"/>
    <property type="match status" value="1"/>
</dbReference>
<dbReference type="CDD" id="cd06225">
    <property type="entry name" value="HAMP"/>
    <property type="match status" value="1"/>
</dbReference>
<evidence type="ECO:0000256" key="6">
    <source>
        <dbReference type="ARBA" id="ARBA00022679"/>
    </source>
</evidence>
<dbReference type="SUPFAM" id="SSF158472">
    <property type="entry name" value="HAMP domain-like"/>
    <property type="match status" value="1"/>
</dbReference>
<dbReference type="Gene3D" id="1.10.287.130">
    <property type="match status" value="1"/>
</dbReference>
<dbReference type="GO" id="GO:0005524">
    <property type="term" value="F:ATP binding"/>
    <property type="evidence" value="ECO:0007669"/>
    <property type="project" value="UniProtKB-KW"/>
</dbReference>
<feature type="transmembrane region" description="Helical" evidence="14">
    <location>
        <begin position="25"/>
        <end position="51"/>
    </location>
</feature>
<keyword evidence="12" id="KW-0902">Two-component regulatory system</keyword>
<dbReference type="InterPro" id="IPR003660">
    <property type="entry name" value="HAMP_dom"/>
</dbReference>
<dbReference type="InterPro" id="IPR003661">
    <property type="entry name" value="HisK_dim/P_dom"/>
</dbReference>
<dbReference type="GO" id="GO:0005886">
    <property type="term" value="C:plasma membrane"/>
    <property type="evidence" value="ECO:0007669"/>
    <property type="project" value="UniProtKB-SubCell"/>
</dbReference>
<proteinExistence type="predicted"/>
<keyword evidence="10" id="KW-0067">ATP-binding</keyword>
<evidence type="ECO:0000256" key="1">
    <source>
        <dbReference type="ARBA" id="ARBA00000085"/>
    </source>
</evidence>
<dbReference type="AlphaFoldDB" id="A0A366JUQ6"/>
<evidence type="ECO:0000256" key="11">
    <source>
        <dbReference type="ARBA" id="ARBA00022989"/>
    </source>
</evidence>
<dbReference type="InterPro" id="IPR036097">
    <property type="entry name" value="HisK_dim/P_sf"/>
</dbReference>
<evidence type="ECO:0000256" key="8">
    <source>
        <dbReference type="ARBA" id="ARBA00022741"/>
    </source>
</evidence>
<evidence type="ECO:0000256" key="7">
    <source>
        <dbReference type="ARBA" id="ARBA00022692"/>
    </source>
</evidence>
<evidence type="ECO:0000256" key="2">
    <source>
        <dbReference type="ARBA" id="ARBA00004651"/>
    </source>
</evidence>
<comment type="caution">
    <text evidence="17">The sequence shown here is derived from an EMBL/GenBank/DDBJ whole genome shotgun (WGS) entry which is preliminary data.</text>
</comment>
<dbReference type="Gene3D" id="6.10.340.10">
    <property type="match status" value="1"/>
</dbReference>
<dbReference type="PRINTS" id="PR00344">
    <property type="entry name" value="BCTRLSENSOR"/>
</dbReference>
<evidence type="ECO:0000313" key="17">
    <source>
        <dbReference type="EMBL" id="RBP92902.1"/>
    </source>
</evidence>
<evidence type="ECO:0000256" key="14">
    <source>
        <dbReference type="SAM" id="Phobius"/>
    </source>
</evidence>
<dbReference type="PROSITE" id="PS50109">
    <property type="entry name" value="HIS_KIN"/>
    <property type="match status" value="1"/>
</dbReference>
<evidence type="ECO:0000256" key="12">
    <source>
        <dbReference type="ARBA" id="ARBA00023012"/>
    </source>
</evidence>
<dbReference type="Pfam" id="PF02518">
    <property type="entry name" value="HATPase_c"/>
    <property type="match status" value="1"/>
</dbReference>
<keyword evidence="18" id="KW-1185">Reference proteome</keyword>
<dbReference type="CDD" id="cd00075">
    <property type="entry name" value="HATPase"/>
    <property type="match status" value="1"/>
</dbReference>
<keyword evidence="7 14" id="KW-0812">Transmembrane</keyword>
<dbReference type="InterPro" id="IPR050398">
    <property type="entry name" value="HssS/ArlS-like"/>
</dbReference>
<feature type="transmembrane region" description="Helical" evidence="14">
    <location>
        <begin position="71"/>
        <end position="89"/>
    </location>
</feature>
<protein>
    <recommendedName>
        <fullName evidence="3">histidine kinase</fullName>
        <ecNumber evidence="3">2.7.13.3</ecNumber>
    </recommendedName>
</protein>
<evidence type="ECO:0000313" key="18">
    <source>
        <dbReference type="Proteomes" id="UP000252731"/>
    </source>
</evidence>
<evidence type="ECO:0000256" key="13">
    <source>
        <dbReference type="ARBA" id="ARBA00023136"/>
    </source>
</evidence>
<dbReference type="Proteomes" id="UP000252731">
    <property type="component" value="Unassembled WGS sequence"/>
</dbReference>
<keyword evidence="6" id="KW-0808">Transferase</keyword>
<keyword evidence="9" id="KW-0418">Kinase</keyword>
<reference evidence="17 18" key="1">
    <citation type="submission" date="2018-06" db="EMBL/GenBank/DDBJ databases">
        <title>Freshwater and sediment microbial communities from various areas in North America, analyzing microbe dynamics in response to fracking.</title>
        <authorList>
            <person name="Lamendella R."/>
        </authorList>
    </citation>
    <scope>NUCLEOTIDE SEQUENCE [LARGE SCALE GENOMIC DNA]</scope>
    <source>
        <strain evidence="17 18">14_TX</strain>
    </source>
</reference>
<dbReference type="CDD" id="cd00082">
    <property type="entry name" value="HisKA"/>
    <property type="match status" value="1"/>
</dbReference>
<evidence type="ECO:0000256" key="4">
    <source>
        <dbReference type="ARBA" id="ARBA00022475"/>
    </source>
</evidence>
<dbReference type="Pfam" id="PF00512">
    <property type="entry name" value="HisKA"/>
    <property type="match status" value="1"/>
</dbReference>
<dbReference type="EC" id="2.7.13.3" evidence="3"/>
<name>A0A366JUQ6_CYTFI</name>
<evidence type="ECO:0000256" key="10">
    <source>
        <dbReference type="ARBA" id="ARBA00022840"/>
    </source>
</evidence>
<dbReference type="PANTHER" id="PTHR45528">
    <property type="entry name" value="SENSOR HISTIDINE KINASE CPXA"/>
    <property type="match status" value="1"/>
</dbReference>
<keyword evidence="11 14" id="KW-1133">Transmembrane helix</keyword>
<accession>A0A366JUQ6</accession>
<sequence length="385" mass="43545">MPGWDRYVHYYKNWGDRVSIKRRLLLSNIGMVLLPVVLFLVLEMIIGYLLFYPVKGEVDQGDLNFFRSIRIYLLVGVLVLTNGLLTFLVSKSIIKPLLKLKSAANDISRGNLDTKIEVFGGKDELNELAIAFEIMRGRLKEAADIQKQYEKNQKELIASISHDLKTPLTSIKGYIRGISDGVANTPEKMERYIYTIEKTSDEMESLISELLLYSKLDVPNVPYDMRELDLVSYFDHYLEELRFNLAGQNVTLSLECQPNQSYRVHADRGKLNRVVANIVQNSLKYMNEENKELMIRLSSKAAEVIVEIQDNGAGVSKDELPYLFDRFYRTDVSRNSATGGTGLGLAIVKKIIEGHGGAIWARGGIGQGLSICFTLKKGGNDWKEF</sequence>
<feature type="domain" description="HAMP" evidence="16">
    <location>
        <begin position="91"/>
        <end position="144"/>
    </location>
</feature>
<dbReference type="InterPro" id="IPR036890">
    <property type="entry name" value="HATPase_C_sf"/>
</dbReference>
<dbReference type="PANTHER" id="PTHR45528:SF1">
    <property type="entry name" value="SENSOR HISTIDINE KINASE CPXA"/>
    <property type="match status" value="1"/>
</dbReference>
<evidence type="ECO:0000259" key="15">
    <source>
        <dbReference type="PROSITE" id="PS50109"/>
    </source>
</evidence>
<keyword evidence="13 14" id="KW-0472">Membrane</keyword>
<evidence type="ECO:0000259" key="16">
    <source>
        <dbReference type="PROSITE" id="PS50885"/>
    </source>
</evidence>
<evidence type="ECO:0000256" key="3">
    <source>
        <dbReference type="ARBA" id="ARBA00012438"/>
    </source>
</evidence>
<dbReference type="SUPFAM" id="SSF55874">
    <property type="entry name" value="ATPase domain of HSP90 chaperone/DNA topoisomerase II/histidine kinase"/>
    <property type="match status" value="1"/>
</dbReference>
<keyword evidence="4" id="KW-1003">Cell membrane</keyword>
<evidence type="ECO:0000256" key="9">
    <source>
        <dbReference type="ARBA" id="ARBA00022777"/>
    </source>
</evidence>
<keyword evidence="8" id="KW-0547">Nucleotide-binding</keyword>
<dbReference type="Pfam" id="PF00672">
    <property type="entry name" value="HAMP"/>
    <property type="match status" value="1"/>
</dbReference>
<dbReference type="InterPro" id="IPR004358">
    <property type="entry name" value="Sig_transdc_His_kin-like_C"/>
</dbReference>
<dbReference type="GO" id="GO:0000155">
    <property type="term" value="F:phosphorelay sensor kinase activity"/>
    <property type="evidence" value="ECO:0007669"/>
    <property type="project" value="InterPro"/>
</dbReference>
<evidence type="ECO:0000256" key="5">
    <source>
        <dbReference type="ARBA" id="ARBA00022553"/>
    </source>
</evidence>
<dbReference type="STRING" id="1399.VL14_09640"/>
<dbReference type="SMART" id="SM00387">
    <property type="entry name" value="HATPase_c"/>
    <property type="match status" value="1"/>
</dbReference>
<dbReference type="FunFam" id="3.30.565.10:FF:000006">
    <property type="entry name" value="Sensor histidine kinase WalK"/>
    <property type="match status" value="1"/>
</dbReference>
<gene>
    <name evidence="17" type="ORF">DFO70_10631</name>
</gene>
<dbReference type="SMART" id="SM00304">
    <property type="entry name" value="HAMP"/>
    <property type="match status" value="1"/>
</dbReference>
<dbReference type="InterPro" id="IPR005467">
    <property type="entry name" value="His_kinase_dom"/>
</dbReference>
<organism evidence="17 18">
    <name type="scientific">Cytobacillus firmus</name>
    <name type="common">Bacillus firmus</name>
    <dbReference type="NCBI Taxonomy" id="1399"/>
    <lineage>
        <taxon>Bacteria</taxon>
        <taxon>Bacillati</taxon>
        <taxon>Bacillota</taxon>
        <taxon>Bacilli</taxon>
        <taxon>Bacillales</taxon>
        <taxon>Bacillaceae</taxon>
        <taxon>Cytobacillus</taxon>
    </lineage>
</organism>
<comment type="subcellular location">
    <subcellularLocation>
        <location evidence="2">Cell membrane</location>
        <topology evidence="2">Multi-pass membrane protein</topology>
    </subcellularLocation>
</comment>
<comment type="catalytic activity">
    <reaction evidence="1">
        <text>ATP + protein L-histidine = ADP + protein N-phospho-L-histidine.</text>
        <dbReference type="EC" id="2.7.13.3"/>
    </reaction>
</comment>
<feature type="domain" description="Histidine kinase" evidence="15">
    <location>
        <begin position="159"/>
        <end position="379"/>
    </location>
</feature>
<dbReference type="FunFam" id="1.10.287.130:FF:000001">
    <property type="entry name" value="Two-component sensor histidine kinase"/>
    <property type="match status" value="1"/>
</dbReference>
<dbReference type="InterPro" id="IPR003594">
    <property type="entry name" value="HATPase_dom"/>
</dbReference>
<dbReference type="Gene3D" id="3.30.565.10">
    <property type="entry name" value="Histidine kinase-like ATPase, C-terminal domain"/>
    <property type="match status" value="1"/>
</dbReference>
<keyword evidence="5" id="KW-0597">Phosphoprotein</keyword>
<dbReference type="SMART" id="SM00388">
    <property type="entry name" value="HisKA"/>
    <property type="match status" value="1"/>
</dbReference>